<dbReference type="Proteomes" id="UP000824161">
    <property type="component" value="Unassembled WGS sequence"/>
</dbReference>
<dbReference type="InterPro" id="IPR029063">
    <property type="entry name" value="SAM-dependent_MTases_sf"/>
</dbReference>
<evidence type="ECO:0000256" key="1">
    <source>
        <dbReference type="ARBA" id="ARBA00022603"/>
    </source>
</evidence>
<reference evidence="4" key="1">
    <citation type="submission" date="2020-10" db="EMBL/GenBank/DDBJ databases">
        <authorList>
            <person name="Gilroy R."/>
        </authorList>
    </citation>
    <scope>NUCLEOTIDE SEQUENCE</scope>
    <source>
        <strain evidence="4">1383</strain>
    </source>
</reference>
<proteinExistence type="predicted"/>
<dbReference type="GO" id="GO:0032259">
    <property type="term" value="P:methylation"/>
    <property type="evidence" value="ECO:0007669"/>
    <property type="project" value="UniProtKB-KW"/>
</dbReference>
<dbReference type="SUPFAM" id="SSF53335">
    <property type="entry name" value="S-adenosyl-L-methionine-dependent methyltransferases"/>
    <property type="match status" value="1"/>
</dbReference>
<gene>
    <name evidence="4" type="ORF">IAC44_02845</name>
</gene>
<dbReference type="PROSITE" id="PS51682">
    <property type="entry name" value="SAM_OMT_I"/>
    <property type="match status" value="1"/>
</dbReference>
<dbReference type="EMBL" id="DVLY01000065">
    <property type="protein sequence ID" value="HIT97753.1"/>
    <property type="molecule type" value="Genomic_DNA"/>
</dbReference>
<dbReference type="PANTHER" id="PTHR10509">
    <property type="entry name" value="O-METHYLTRANSFERASE-RELATED"/>
    <property type="match status" value="1"/>
</dbReference>
<protein>
    <submittedName>
        <fullName evidence="4">Class I SAM-dependent methyltransferase</fullName>
    </submittedName>
</protein>
<keyword evidence="2" id="KW-0808">Transferase</keyword>
<organism evidence="4 5">
    <name type="scientific">Candidatus Merdimorpha stercoravium</name>
    <dbReference type="NCBI Taxonomy" id="2840863"/>
    <lineage>
        <taxon>Bacteria</taxon>
        <taxon>Pseudomonadati</taxon>
        <taxon>Bacteroidota</taxon>
        <taxon>Flavobacteriia</taxon>
        <taxon>Flavobacteriales</taxon>
        <taxon>Candidatus Merdimorpha</taxon>
    </lineage>
</organism>
<reference evidence="4" key="2">
    <citation type="journal article" date="2021" name="PeerJ">
        <title>Extensive microbial diversity within the chicken gut microbiome revealed by metagenomics and culture.</title>
        <authorList>
            <person name="Gilroy R."/>
            <person name="Ravi A."/>
            <person name="Getino M."/>
            <person name="Pursley I."/>
            <person name="Horton D.L."/>
            <person name="Alikhan N.F."/>
            <person name="Baker D."/>
            <person name="Gharbi K."/>
            <person name="Hall N."/>
            <person name="Watson M."/>
            <person name="Adriaenssens E.M."/>
            <person name="Foster-Nyarko E."/>
            <person name="Jarju S."/>
            <person name="Secka A."/>
            <person name="Antonio M."/>
            <person name="Oren A."/>
            <person name="Chaudhuri R.R."/>
            <person name="La Ragione R."/>
            <person name="Hildebrand F."/>
            <person name="Pallen M.J."/>
        </authorList>
    </citation>
    <scope>NUCLEOTIDE SEQUENCE</scope>
    <source>
        <strain evidence="4">1383</strain>
    </source>
</reference>
<dbReference type="Gene3D" id="3.40.50.150">
    <property type="entry name" value="Vaccinia Virus protein VP39"/>
    <property type="match status" value="1"/>
</dbReference>
<dbReference type="GO" id="GO:0008757">
    <property type="term" value="F:S-adenosylmethionine-dependent methyltransferase activity"/>
    <property type="evidence" value="ECO:0007669"/>
    <property type="project" value="TreeGrafter"/>
</dbReference>
<dbReference type="InterPro" id="IPR050362">
    <property type="entry name" value="Cation-dep_OMT"/>
</dbReference>
<dbReference type="PANTHER" id="PTHR10509:SF14">
    <property type="entry name" value="CAFFEOYL-COA O-METHYLTRANSFERASE 3-RELATED"/>
    <property type="match status" value="1"/>
</dbReference>
<evidence type="ECO:0000313" key="4">
    <source>
        <dbReference type="EMBL" id="HIT97753.1"/>
    </source>
</evidence>
<dbReference type="CDD" id="cd02440">
    <property type="entry name" value="AdoMet_MTases"/>
    <property type="match status" value="1"/>
</dbReference>
<keyword evidence="1 4" id="KW-0489">Methyltransferase</keyword>
<evidence type="ECO:0000256" key="2">
    <source>
        <dbReference type="ARBA" id="ARBA00022679"/>
    </source>
</evidence>
<sequence>MADDFQVHFSQTEYGPLEDYAEEHSSRGGALLDELVRTTWQRSIHPRMLAGEYQGRILSMVSCLLRPQRILEIGTFTGYSALCLSEGLAAQGELITVDCNEEIEDFARSFFARSPRADSIRMVVGDARQVVPVLEGDFDLVFVDGEKSEYPQYLDLVASRVRIGGVLMADNVLWNGKVLREPRPGDRDTAAVQEFNRRLASDPRFETVLLPVRDGLTIARRVR</sequence>
<name>A0A9D1H8S7_9FLAO</name>
<dbReference type="AlphaFoldDB" id="A0A9D1H8S7"/>
<dbReference type="Pfam" id="PF01596">
    <property type="entry name" value="Methyltransf_3"/>
    <property type="match status" value="1"/>
</dbReference>
<dbReference type="GO" id="GO:0008171">
    <property type="term" value="F:O-methyltransferase activity"/>
    <property type="evidence" value="ECO:0007669"/>
    <property type="project" value="InterPro"/>
</dbReference>
<evidence type="ECO:0000256" key="3">
    <source>
        <dbReference type="ARBA" id="ARBA00022691"/>
    </source>
</evidence>
<keyword evidence="3" id="KW-0949">S-adenosyl-L-methionine</keyword>
<comment type="caution">
    <text evidence="4">The sequence shown here is derived from an EMBL/GenBank/DDBJ whole genome shotgun (WGS) entry which is preliminary data.</text>
</comment>
<evidence type="ECO:0000313" key="5">
    <source>
        <dbReference type="Proteomes" id="UP000824161"/>
    </source>
</evidence>
<dbReference type="InterPro" id="IPR002935">
    <property type="entry name" value="SAM_O-MeTrfase"/>
</dbReference>
<accession>A0A9D1H8S7</accession>